<evidence type="ECO:0000313" key="7">
    <source>
        <dbReference type="Proteomes" id="UP001269819"/>
    </source>
</evidence>
<dbReference type="PANTHER" id="PTHR46796">
    <property type="entry name" value="HTH-TYPE TRANSCRIPTIONAL ACTIVATOR RHAS-RELATED"/>
    <property type="match status" value="1"/>
</dbReference>
<comment type="function">
    <text evidence="4">Regulatory protein of the TOL plasmid xyl operons. XylS activates the xylXYZLTEGFJQKIH operon required for the degradation of toluene, m-xylene and p-xylene.</text>
</comment>
<evidence type="ECO:0000256" key="3">
    <source>
        <dbReference type="ARBA" id="ARBA00023163"/>
    </source>
</evidence>
<dbReference type="Pfam" id="PF12833">
    <property type="entry name" value="HTH_18"/>
    <property type="match status" value="1"/>
</dbReference>
<comment type="caution">
    <text evidence="6">The sequence shown here is derived from an EMBL/GenBank/DDBJ whole genome shotgun (WGS) entry which is preliminary data.</text>
</comment>
<evidence type="ECO:0000256" key="2">
    <source>
        <dbReference type="ARBA" id="ARBA00023125"/>
    </source>
</evidence>
<dbReference type="SMART" id="SM00342">
    <property type="entry name" value="HTH_ARAC"/>
    <property type="match status" value="1"/>
</dbReference>
<accession>A0ABU3VT48</accession>
<organism evidence="6 7">
    <name type="scientific">Marinobacter xestospongiae</name>
    <dbReference type="NCBI Taxonomy" id="994319"/>
    <lineage>
        <taxon>Bacteria</taxon>
        <taxon>Pseudomonadati</taxon>
        <taxon>Pseudomonadota</taxon>
        <taxon>Gammaproteobacteria</taxon>
        <taxon>Pseudomonadales</taxon>
        <taxon>Marinobacteraceae</taxon>
        <taxon>Marinobacter</taxon>
    </lineage>
</organism>
<evidence type="ECO:0000259" key="5">
    <source>
        <dbReference type="PROSITE" id="PS01124"/>
    </source>
</evidence>
<dbReference type="PROSITE" id="PS01124">
    <property type="entry name" value="HTH_ARAC_FAMILY_2"/>
    <property type="match status" value="1"/>
</dbReference>
<keyword evidence="2" id="KW-0238">DNA-binding</keyword>
<dbReference type="InterPro" id="IPR009057">
    <property type="entry name" value="Homeodomain-like_sf"/>
</dbReference>
<proteinExistence type="predicted"/>
<name>A0ABU3VT48_9GAMM</name>
<dbReference type="Gene3D" id="1.10.10.60">
    <property type="entry name" value="Homeodomain-like"/>
    <property type="match status" value="1"/>
</dbReference>
<reference evidence="6 7" key="1">
    <citation type="submission" date="2023-10" db="EMBL/GenBank/DDBJ databases">
        <title>Characteristics and mechanism of a salt-tolerant marine origin heterotrophic nitrifying- aerobic denitrifying bacteria Marinobacter xestospongiae HN1.</title>
        <authorList>
            <person name="Qi R."/>
        </authorList>
    </citation>
    <scope>NUCLEOTIDE SEQUENCE [LARGE SCALE GENOMIC DNA]</scope>
    <source>
        <strain evidence="6 7">HN1</strain>
    </source>
</reference>
<dbReference type="RefSeq" id="WP_316972405.1">
    <property type="nucleotide sequence ID" value="NZ_JAWIIJ010000001.1"/>
</dbReference>
<keyword evidence="3" id="KW-0804">Transcription</keyword>
<evidence type="ECO:0000256" key="4">
    <source>
        <dbReference type="ARBA" id="ARBA00037345"/>
    </source>
</evidence>
<dbReference type="EMBL" id="JAWIIJ010000001">
    <property type="protein sequence ID" value="MDV2077443.1"/>
    <property type="molecule type" value="Genomic_DNA"/>
</dbReference>
<dbReference type="InterPro" id="IPR050204">
    <property type="entry name" value="AraC_XylS_family_regulators"/>
</dbReference>
<dbReference type="InterPro" id="IPR018060">
    <property type="entry name" value="HTH_AraC"/>
</dbReference>
<dbReference type="Proteomes" id="UP001269819">
    <property type="component" value="Unassembled WGS sequence"/>
</dbReference>
<protein>
    <submittedName>
        <fullName evidence="6">AraC family transcriptional regulator</fullName>
    </submittedName>
</protein>
<sequence>MPQSATGPVPWRGHLHVWPDHWQVVGRLLPNDPHCHISASLLVGLEGEFLLQCDGRQRRTRAALVAPDVVQALDPLGGTLWVSQLDPDCPLWRRLMGRLDGDVSVDLPLPQHWPSPASGTDCSAMAHWLEAYVTRLEGVVTPLDERVAATCRQLRDTLPDRLDLAALASRVGLSGSRLSHLFRHDTGVSLRRFLLHLKLNRALACWQPAMTLSQLAVDAGFYDQPHLVRTAREMYDALPSAYVLAGGFEVCRCQSR</sequence>
<dbReference type="SUPFAM" id="SSF46689">
    <property type="entry name" value="Homeodomain-like"/>
    <property type="match status" value="1"/>
</dbReference>
<evidence type="ECO:0000313" key="6">
    <source>
        <dbReference type="EMBL" id="MDV2077443.1"/>
    </source>
</evidence>
<keyword evidence="1" id="KW-0805">Transcription regulation</keyword>
<keyword evidence="7" id="KW-1185">Reference proteome</keyword>
<gene>
    <name evidence="6" type="ORF">RYS15_02055</name>
</gene>
<evidence type="ECO:0000256" key="1">
    <source>
        <dbReference type="ARBA" id="ARBA00023015"/>
    </source>
</evidence>
<feature type="domain" description="HTH araC/xylS-type" evidence="5">
    <location>
        <begin position="148"/>
        <end position="245"/>
    </location>
</feature>